<gene>
    <name evidence="1" type="ORF">PoB_005009000</name>
</gene>
<reference evidence="1 2" key="1">
    <citation type="journal article" date="2021" name="Elife">
        <title>Chloroplast acquisition without the gene transfer in kleptoplastic sea slugs, Plakobranchus ocellatus.</title>
        <authorList>
            <person name="Maeda T."/>
            <person name="Takahashi S."/>
            <person name="Yoshida T."/>
            <person name="Shimamura S."/>
            <person name="Takaki Y."/>
            <person name="Nagai Y."/>
            <person name="Toyoda A."/>
            <person name="Suzuki Y."/>
            <person name="Arimoto A."/>
            <person name="Ishii H."/>
            <person name="Satoh N."/>
            <person name="Nishiyama T."/>
            <person name="Hasebe M."/>
            <person name="Maruyama T."/>
            <person name="Minagawa J."/>
            <person name="Obokata J."/>
            <person name="Shigenobu S."/>
        </authorList>
    </citation>
    <scope>NUCLEOTIDE SEQUENCE [LARGE SCALE GENOMIC DNA]</scope>
</reference>
<dbReference type="SUPFAM" id="SSF53098">
    <property type="entry name" value="Ribonuclease H-like"/>
    <property type="match status" value="1"/>
</dbReference>
<proteinExistence type="predicted"/>
<sequence>MAVTECLRVVIEKQREEAALPGVVVFTGCRALVQVLGGSRSEGVGGAVLLADHLQKTEGMWTVVQWLPSHVGVLGNEIADGLANEGKS</sequence>
<comment type="caution">
    <text evidence="1">The sequence shown here is derived from an EMBL/GenBank/DDBJ whole genome shotgun (WGS) entry which is preliminary data.</text>
</comment>
<dbReference type="GO" id="GO:0003676">
    <property type="term" value="F:nucleic acid binding"/>
    <property type="evidence" value="ECO:0007669"/>
    <property type="project" value="InterPro"/>
</dbReference>
<dbReference type="Gene3D" id="3.30.420.10">
    <property type="entry name" value="Ribonuclease H-like superfamily/Ribonuclease H"/>
    <property type="match status" value="1"/>
</dbReference>
<dbReference type="InterPro" id="IPR036397">
    <property type="entry name" value="RNaseH_sf"/>
</dbReference>
<dbReference type="AlphaFoldDB" id="A0AAV4BW68"/>
<organism evidence="1 2">
    <name type="scientific">Plakobranchus ocellatus</name>
    <dbReference type="NCBI Taxonomy" id="259542"/>
    <lineage>
        <taxon>Eukaryota</taxon>
        <taxon>Metazoa</taxon>
        <taxon>Spiralia</taxon>
        <taxon>Lophotrochozoa</taxon>
        <taxon>Mollusca</taxon>
        <taxon>Gastropoda</taxon>
        <taxon>Heterobranchia</taxon>
        <taxon>Euthyneura</taxon>
        <taxon>Panpulmonata</taxon>
        <taxon>Sacoglossa</taxon>
        <taxon>Placobranchoidea</taxon>
        <taxon>Plakobranchidae</taxon>
        <taxon>Plakobranchus</taxon>
    </lineage>
</organism>
<accession>A0AAV4BW68</accession>
<dbReference type="InterPro" id="IPR012337">
    <property type="entry name" value="RNaseH-like_sf"/>
</dbReference>
<evidence type="ECO:0000313" key="1">
    <source>
        <dbReference type="EMBL" id="GFO23585.1"/>
    </source>
</evidence>
<evidence type="ECO:0000313" key="2">
    <source>
        <dbReference type="Proteomes" id="UP000735302"/>
    </source>
</evidence>
<name>A0AAV4BW68_9GAST</name>
<dbReference type="Proteomes" id="UP000735302">
    <property type="component" value="Unassembled WGS sequence"/>
</dbReference>
<dbReference type="EMBL" id="BLXT01005511">
    <property type="protein sequence ID" value="GFO23585.1"/>
    <property type="molecule type" value="Genomic_DNA"/>
</dbReference>
<keyword evidence="2" id="KW-1185">Reference proteome</keyword>
<protein>
    <submittedName>
        <fullName evidence="1">Pol-like protein</fullName>
    </submittedName>
</protein>